<dbReference type="AlphaFoldDB" id="A9WK67"/>
<dbReference type="Gene3D" id="3.40.50.720">
    <property type="entry name" value="NAD(P)-binding Rossmann-like Domain"/>
    <property type="match status" value="1"/>
</dbReference>
<name>A9WK67_CHLAA</name>
<reference evidence="7" key="1">
    <citation type="journal article" date="2011" name="BMC Genomics">
        <title>Complete genome sequence of the filamentous anoxygenic phototrophic bacterium Chloroflexus aurantiacus.</title>
        <authorList>
            <person name="Tang K.H."/>
            <person name="Barry K."/>
            <person name="Chertkov O."/>
            <person name="Dalin E."/>
            <person name="Han C.S."/>
            <person name="Hauser L.J."/>
            <person name="Honchak B.M."/>
            <person name="Karbach L.E."/>
            <person name="Land M.L."/>
            <person name="Lapidus A."/>
            <person name="Larimer F.W."/>
            <person name="Mikhailova N."/>
            <person name="Pitluck S."/>
            <person name="Pierson B.K."/>
            <person name="Blankenship R.E."/>
        </authorList>
    </citation>
    <scope>NUCLEOTIDE SEQUENCE [LARGE SCALE GENOMIC DNA]</scope>
    <source>
        <strain evidence="7">ATCC 29366 / DSM 635 / J-10-fl</strain>
    </source>
</reference>
<evidence type="ECO:0000256" key="5">
    <source>
        <dbReference type="RuleBase" id="RU000363"/>
    </source>
</evidence>
<dbReference type="FunFam" id="3.40.50.720:FF:000084">
    <property type="entry name" value="Short-chain dehydrogenase reductase"/>
    <property type="match status" value="1"/>
</dbReference>
<proteinExistence type="inferred from homology"/>
<dbReference type="EnsemblBacteria" id="ABY34518">
    <property type="protein sequence ID" value="ABY34518"/>
    <property type="gene ID" value="Caur_1290"/>
</dbReference>
<dbReference type="PANTHER" id="PTHR43943:SF17">
    <property type="entry name" value="3-PHENYLPROPIONATE-DIHYDRODIOL_CINNAMIC ACID-DIHYDRODIOL DEHYDROGENASE"/>
    <property type="match status" value="1"/>
</dbReference>
<sequence length="233" mass="23880">MDLAGKVAIITGGTGGLGVAVVERLANAGATVVAPFVKEDAFRSLAERIPAVIGLPLDLTDESATQAAYRTIATTHGGIDILINAAGGFAGGEPVHQTPWALWQVQLDINLKTAVISCAAAIPHLIARGGGAIVNVSSRTATQAGANLAAYAAAKRAVLQLTEALAAELRPHDITVNAVLPSVIDTPTNRSAMPKANHESWVKPEEIAAVIHFLVSPAARIISGAAIPVYGRA</sequence>
<comment type="similarity">
    <text evidence="1 5">Belongs to the short-chain dehydrogenases/reductases (SDR) family.</text>
</comment>
<evidence type="ECO:0000256" key="3">
    <source>
        <dbReference type="ARBA" id="ARBA00023002"/>
    </source>
</evidence>
<dbReference type="Pfam" id="PF00106">
    <property type="entry name" value="adh_short"/>
    <property type="match status" value="1"/>
</dbReference>
<dbReference type="InParanoid" id="A9WK67"/>
<keyword evidence="3" id="KW-0560">Oxidoreductase</keyword>
<evidence type="ECO:0000313" key="6">
    <source>
        <dbReference type="EMBL" id="ABY34518.1"/>
    </source>
</evidence>
<organism evidence="6 7">
    <name type="scientific">Chloroflexus aurantiacus (strain ATCC 29366 / DSM 635 / J-10-fl)</name>
    <dbReference type="NCBI Taxonomy" id="324602"/>
    <lineage>
        <taxon>Bacteria</taxon>
        <taxon>Bacillati</taxon>
        <taxon>Chloroflexota</taxon>
        <taxon>Chloroflexia</taxon>
        <taxon>Chloroflexales</taxon>
        <taxon>Chloroflexineae</taxon>
        <taxon>Chloroflexaceae</taxon>
        <taxon>Chloroflexus</taxon>
    </lineage>
</organism>
<protein>
    <submittedName>
        <fullName evidence="6">Short-chain dehydrogenase/reductase SDR</fullName>
    </submittedName>
</protein>
<dbReference type="InterPro" id="IPR036291">
    <property type="entry name" value="NAD(P)-bd_dom_sf"/>
</dbReference>
<evidence type="ECO:0000313" key="7">
    <source>
        <dbReference type="Proteomes" id="UP000002008"/>
    </source>
</evidence>
<dbReference type="InterPro" id="IPR020904">
    <property type="entry name" value="Sc_DH/Rdtase_CS"/>
</dbReference>
<keyword evidence="2" id="KW-0058">Aromatic hydrocarbons catabolism</keyword>
<dbReference type="eggNOG" id="COG1028">
    <property type="taxonomic scope" value="Bacteria"/>
</dbReference>
<accession>A9WK67</accession>
<gene>
    <name evidence="6" type="ordered locus">Caur_1290</name>
</gene>
<dbReference type="HOGENOM" id="CLU_010194_1_0_0"/>
<dbReference type="PANTHER" id="PTHR43943">
    <property type="entry name" value="DEHYDROGENASE/REDUCTASE (SDR FAMILY) MEMBER 4"/>
    <property type="match status" value="1"/>
</dbReference>
<dbReference type="STRING" id="324602.Caur_1290"/>
<dbReference type="Proteomes" id="UP000002008">
    <property type="component" value="Chromosome"/>
</dbReference>
<dbReference type="SUPFAM" id="SSF51735">
    <property type="entry name" value="NAD(P)-binding Rossmann-fold domains"/>
    <property type="match status" value="1"/>
</dbReference>
<dbReference type="InterPro" id="IPR002347">
    <property type="entry name" value="SDR_fam"/>
</dbReference>
<dbReference type="RefSeq" id="WP_012257174.1">
    <property type="nucleotide sequence ID" value="NC_010175.1"/>
</dbReference>
<dbReference type="PATRIC" id="fig|324602.8.peg.1479"/>
<keyword evidence="7" id="KW-1185">Reference proteome</keyword>
<evidence type="ECO:0000256" key="1">
    <source>
        <dbReference type="ARBA" id="ARBA00006484"/>
    </source>
</evidence>
<dbReference type="PRINTS" id="PR00080">
    <property type="entry name" value="SDRFAMILY"/>
</dbReference>
<dbReference type="PRINTS" id="PR00081">
    <property type="entry name" value="GDHRDH"/>
</dbReference>
<dbReference type="EMBL" id="CP000909">
    <property type="protein sequence ID" value="ABY34518.1"/>
    <property type="molecule type" value="Genomic_DNA"/>
</dbReference>
<evidence type="ECO:0000256" key="4">
    <source>
        <dbReference type="ARBA" id="ARBA00023027"/>
    </source>
</evidence>
<evidence type="ECO:0000256" key="2">
    <source>
        <dbReference type="ARBA" id="ARBA00022797"/>
    </source>
</evidence>
<dbReference type="PROSITE" id="PS00061">
    <property type="entry name" value="ADH_SHORT"/>
    <property type="match status" value="1"/>
</dbReference>
<dbReference type="KEGG" id="cau:Caur_1290"/>
<keyword evidence="4" id="KW-0520">NAD</keyword>
<dbReference type="GO" id="GO:0016491">
    <property type="term" value="F:oxidoreductase activity"/>
    <property type="evidence" value="ECO:0007669"/>
    <property type="project" value="UniProtKB-KW"/>
</dbReference>